<reference evidence="2 3" key="1">
    <citation type="submission" date="2022-10" db="EMBL/GenBank/DDBJ databases">
        <title>The complete genomes of actinobacterial strains from the NBC collection.</title>
        <authorList>
            <person name="Joergensen T.S."/>
            <person name="Alvarez Arevalo M."/>
            <person name="Sterndorff E.B."/>
            <person name="Faurdal D."/>
            <person name="Vuksanovic O."/>
            <person name="Mourched A.-S."/>
            <person name="Charusanti P."/>
            <person name="Shaw S."/>
            <person name="Blin K."/>
            <person name="Weber T."/>
        </authorList>
    </citation>
    <scope>NUCLEOTIDE SEQUENCE [LARGE SCALE GENOMIC DNA]</scope>
    <source>
        <strain evidence="2 3">NBC 01753</strain>
    </source>
</reference>
<accession>A0ABZ1GXU3</accession>
<dbReference type="Proteomes" id="UP001335325">
    <property type="component" value="Chromosome"/>
</dbReference>
<gene>
    <name evidence="2" type="ORF">OIE73_33940</name>
</gene>
<evidence type="ECO:0000256" key="1">
    <source>
        <dbReference type="SAM" id="MobiDB-lite"/>
    </source>
</evidence>
<sequence length="259" mass="28572">MIDLPDPEADWAPATSSGGNPARQCSMFQAATEPLVSLALLAVDLDSVARRLRLTIEESWDGHGVVRAAFFTLGGTDFVVTHHERDPSGTCVWVRKSGPVDPAARTAVLLTALGVGVEAVSYSTWGVGTDLSQLPAAWRRHRNRPVDSHQRFWENFRKRTGMYVGRVTYDGVTTYLNGYDHACGGALLDGLREWLADTHQAGQNLIWRAQVVQVVFPEGRPAEPWSEDEHRQAVAGLFALLEGFFEHLASRHDATPETR</sequence>
<proteinExistence type="predicted"/>
<evidence type="ECO:0000313" key="3">
    <source>
        <dbReference type="Proteomes" id="UP001335325"/>
    </source>
</evidence>
<dbReference type="RefSeq" id="WP_326755959.1">
    <property type="nucleotide sequence ID" value="NZ_CP109134.1"/>
</dbReference>
<dbReference type="EMBL" id="CP109134">
    <property type="protein sequence ID" value="WSD10233.1"/>
    <property type="molecule type" value="Genomic_DNA"/>
</dbReference>
<feature type="region of interest" description="Disordered" evidence="1">
    <location>
        <begin position="1"/>
        <end position="20"/>
    </location>
</feature>
<evidence type="ECO:0000313" key="2">
    <source>
        <dbReference type="EMBL" id="WSD10233.1"/>
    </source>
</evidence>
<keyword evidence="3" id="KW-1185">Reference proteome</keyword>
<name>A0ABZ1GXU3_9ACTN</name>
<protein>
    <submittedName>
        <fullName evidence="2">Uncharacterized protein</fullName>
    </submittedName>
</protein>
<dbReference type="GeneID" id="91547684"/>
<organism evidence="2 3">
    <name type="scientific">Streptomyces hirsutus</name>
    <dbReference type="NCBI Taxonomy" id="35620"/>
    <lineage>
        <taxon>Bacteria</taxon>
        <taxon>Bacillati</taxon>
        <taxon>Actinomycetota</taxon>
        <taxon>Actinomycetes</taxon>
        <taxon>Kitasatosporales</taxon>
        <taxon>Streptomycetaceae</taxon>
        <taxon>Streptomyces</taxon>
    </lineage>
</organism>